<dbReference type="Pfam" id="PF02778">
    <property type="entry name" value="tRNA_int_endo_N"/>
    <property type="match status" value="1"/>
</dbReference>
<dbReference type="GO" id="GO:0000213">
    <property type="term" value="F:tRNA-intron lyase activity"/>
    <property type="evidence" value="ECO:0007669"/>
    <property type="project" value="InterPro"/>
</dbReference>
<dbReference type="Pfam" id="PF01974">
    <property type="entry name" value="tRNA_int_endo"/>
    <property type="match status" value="1"/>
</dbReference>
<organism evidence="3 4">
    <name type="scientific">Pyrodictium delaneyi</name>
    <dbReference type="NCBI Taxonomy" id="1273541"/>
    <lineage>
        <taxon>Archaea</taxon>
        <taxon>Thermoproteota</taxon>
        <taxon>Thermoprotei</taxon>
        <taxon>Desulfurococcales</taxon>
        <taxon>Pyrodictiaceae</taxon>
        <taxon>Pyrodictium</taxon>
    </lineage>
</organism>
<dbReference type="Proteomes" id="UP000196694">
    <property type="component" value="Unassembled WGS sequence"/>
</dbReference>
<protein>
    <recommendedName>
        <fullName evidence="5">tRNA splicing endonuclease</fullName>
    </recommendedName>
</protein>
<comment type="caution">
    <text evidence="3">The sequence shown here is derived from an EMBL/GenBank/DDBJ whole genome shotgun (WGS) entry which is preliminary data.</text>
</comment>
<accession>A0A211YQD6</accession>
<dbReference type="GO" id="GO:0006388">
    <property type="term" value="P:tRNA splicing, via endonucleolytic cleavage and ligation"/>
    <property type="evidence" value="ECO:0007669"/>
    <property type="project" value="InterPro"/>
</dbReference>
<feature type="domain" description="tRNA intron endonuclease catalytic" evidence="1">
    <location>
        <begin position="92"/>
        <end position="173"/>
    </location>
</feature>
<dbReference type="InterPro" id="IPR006677">
    <property type="entry name" value="tRNA_intron_Endonuc_cat-like"/>
</dbReference>
<evidence type="ECO:0000259" key="2">
    <source>
        <dbReference type="Pfam" id="PF02778"/>
    </source>
</evidence>
<dbReference type="Gene3D" id="3.40.1350.10">
    <property type="match status" value="1"/>
</dbReference>
<proteinExistence type="predicted"/>
<dbReference type="SUPFAM" id="SSF53032">
    <property type="entry name" value="tRNA-intron endonuclease catalytic domain-like"/>
    <property type="match status" value="1"/>
</dbReference>
<evidence type="ECO:0008006" key="5">
    <source>
        <dbReference type="Google" id="ProtNLM"/>
    </source>
</evidence>
<dbReference type="InterPro" id="IPR006678">
    <property type="entry name" value="tRNA_intron_Endonuc_N"/>
</dbReference>
<dbReference type="AlphaFoldDB" id="A0A211YQD6"/>
<feature type="domain" description="tRNA intron endonuclease N-terminal" evidence="2">
    <location>
        <begin position="51"/>
        <end position="80"/>
    </location>
</feature>
<evidence type="ECO:0000313" key="3">
    <source>
        <dbReference type="EMBL" id="OWJ55047.1"/>
    </source>
</evidence>
<dbReference type="GO" id="GO:0003676">
    <property type="term" value="F:nucleic acid binding"/>
    <property type="evidence" value="ECO:0007669"/>
    <property type="project" value="InterPro"/>
</dbReference>
<dbReference type="InterPro" id="IPR011856">
    <property type="entry name" value="tRNA_endonuc-like_dom_sf"/>
</dbReference>
<dbReference type="Gene3D" id="3.40.1170.20">
    <property type="entry name" value="tRNA intron endonuclease, N-terminal domain"/>
    <property type="match status" value="1"/>
</dbReference>
<sequence>MYHSIRLRRETRGNKLTIELKIVDEKTLELVIVKGIDEALKHLPYASIHRLHPLEALYLLYNGVATVIGHDGKNYTFEDLIKKYSRLNPYAWVEFEVYLDLRKRGRLPVPGPRPHSILLRRRKREPKYTHYILVLEENRPVKLVTLYSFVEEAAKNGWEPLLAIVDRYGDITYYTASIFRPGLTRLPREGGTEP</sequence>
<dbReference type="EMBL" id="NCQP01000002">
    <property type="protein sequence ID" value="OWJ55047.1"/>
    <property type="molecule type" value="Genomic_DNA"/>
</dbReference>
<reference evidence="3 4" key="1">
    <citation type="submission" date="2017-05" db="EMBL/GenBank/DDBJ databases">
        <title>The draft genome of the hyperthermophilic archaeon 'Pyrodictium delaneyi strain Hulk', an iron and nitrate reducer, reveals the capacity for sulfate reduction.</title>
        <authorList>
            <person name="Demey L.M."/>
            <person name="Miller C."/>
            <person name="Manzella M."/>
            <person name="Reguera G."/>
            <person name="Kashefi K."/>
        </authorList>
    </citation>
    <scope>NUCLEOTIDE SEQUENCE [LARGE SCALE GENOMIC DNA]</scope>
    <source>
        <strain evidence="3 4">Hulk</strain>
    </source>
</reference>
<evidence type="ECO:0000313" key="4">
    <source>
        <dbReference type="Proteomes" id="UP000196694"/>
    </source>
</evidence>
<dbReference type="InterPro" id="IPR036167">
    <property type="entry name" value="tRNA_intron_Endo_cat-like_sf"/>
</dbReference>
<keyword evidence="4" id="KW-1185">Reference proteome</keyword>
<gene>
    <name evidence="3" type="ORF">Pdsh_04980</name>
</gene>
<evidence type="ECO:0000259" key="1">
    <source>
        <dbReference type="Pfam" id="PF01974"/>
    </source>
</evidence>
<name>A0A211YQD6_9CREN</name>